<accession>A0A4R3MRN5</accession>
<keyword evidence="1" id="KW-1133">Transmembrane helix</keyword>
<organism evidence="2 3">
    <name type="scientific">Natranaerovirga pectinivora</name>
    <dbReference type="NCBI Taxonomy" id="682400"/>
    <lineage>
        <taxon>Bacteria</taxon>
        <taxon>Bacillati</taxon>
        <taxon>Bacillota</taxon>
        <taxon>Clostridia</taxon>
        <taxon>Lachnospirales</taxon>
        <taxon>Natranaerovirgaceae</taxon>
        <taxon>Natranaerovirga</taxon>
    </lineage>
</organism>
<dbReference type="PROSITE" id="PS51257">
    <property type="entry name" value="PROKAR_LIPOPROTEIN"/>
    <property type="match status" value="1"/>
</dbReference>
<dbReference type="AlphaFoldDB" id="A0A4R3MRN5"/>
<dbReference type="RefSeq" id="WP_165878455.1">
    <property type="nucleotide sequence ID" value="NZ_SMAL01000002.1"/>
</dbReference>
<protein>
    <submittedName>
        <fullName evidence="2">Uncharacterized protein</fullName>
    </submittedName>
</protein>
<evidence type="ECO:0000256" key="1">
    <source>
        <dbReference type="SAM" id="Phobius"/>
    </source>
</evidence>
<feature type="transmembrane region" description="Helical" evidence="1">
    <location>
        <begin position="38"/>
        <end position="57"/>
    </location>
</feature>
<comment type="caution">
    <text evidence="2">The sequence shown here is derived from an EMBL/GenBank/DDBJ whole genome shotgun (WGS) entry which is preliminary data.</text>
</comment>
<evidence type="ECO:0000313" key="3">
    <source>
        <dbReference type="Proteomes" id="UP000294902"/>
    </source>
</evidence>
<keyword evidence="1" id="KW-0472">Membrane</keyword>
<keyword evidence="1" id="KW-0812">Transmembrane</keyword>
<dbReference type="EMBL" id="SMAL01000002">
    <property type="protein sequence ID" value="TCT16068.1"/>
    <property type="molecule type" value="Genomic_DNA"/>
</dbReference>
<keyword evidence="3" id="KW-1185">Reference proteome</keyword>
<proteinExistence type="predicted"/>
<sequence>MAKVLAIVTLLLLVLTAGCGFSIHYGGESFQNAIKGHMILGVLTIVSIIALIITIFIG</sequence>
<dbReference type="Proteomes" id="UP000294902">
    <property type="component" value="Unassembled WGS sequence"/>
</dbReference>
<evidence type="ECO:0000313" key="2">
    <source>
        <dbReference type="EMBL" id="TCT16068.1"/>
    </source>
</evidence>
<name>A0A4R3MRN5_9FIRM</name>
<reference evidence="2 3" key="1">
    <citation type="submission" date="2019-03" db="EMBL/GenBank/DDBJ databases">
        <title>Genomic Encyclopedia of Type Strains, Phase IV (KMG-IV): sequencing the most valuable type-strain genomes for metagenomic binning, comparative biology and taxonomic classification.</title>
        <authorList>
            <person name="Goeker M."/>
        </authorList>
    </citation>
    <scope>NUCLEOTIDE SEQUENCE [LARGE SCALE GENOMIC DNA]</scope>
    <source>
        <strain evidence="2 3">DSM 24629</strain>
    </source>
</reference>
<gene>
    <name evidence="2" type="ORF">EDC18_10284</name>
</gene>